<organism evidence="1 2">
    <name type="scientific">Ricinus communis</name>
    <name type="common">Castor bean</name>
    <dbReference type="NCBI Taxonomy" id="3988"/>
    <lineage>
        <taxon>Eukaryota</taxon>
        <taxon>Viridiplantae</taxon>
        <taxon>Streptophyta</taxon>
        <taxon>Embryophyta</taxon>
        <taxon>Tracheophyta</taxon>
        <taxon>Spermatophyta</taxon>
        <taxon>Magnoliopsida</taxon>
        <taxon>eudicotyledons</taxon>
        <taxon>Gunneridae</taxon>
        <taxon>Pentapetalae</taxon>
        <taxon>rosids</taxon>
        <taxon>fabids</taxon>
        <taxon>Malpighiales</taxon>
        <taxon>Euphorbiaceae</taxon>
        <taxon>Acalyphoideae</taxon>
        <taxon>Acalypheae</taxon>
        <taxon>Ricinus</taxon>
    </lineage>
</organism>
<gene>
    <name evidence="1" type="ORF">RCOM_0582690</name>
</gene>
<evidence type="ECO:0000313" key="2">
    <source>
        <dbReference type="Proteomes" id="UP000008311"/>
    </source>
</evidence>
<protein>
    <submittedName>
        <fullName evidence="1">Uncharacterized protein</fullName>
    </submittedName>
</protein>
<name>B9SNW8_RICCO</name>
<dbReference type="AlphaFoldDB" id="B9SNW8"/>
<evidence type="ECO:0000313" key="1">
    <source>
        <dbReference type="EMBL" id="EEF34686.1"/>
    </source>
</evidence>
<accession>B9SNW8</accession>
<dbReference type="EMBL" id="EQ974054">
    <property type="protein sequence ID" value="EEF34686.1"/>
    <property type="molecule type" value="Genomic_DNA"/>
</dbReference>
<reference evidence="2" key="1">
    <citation type="journal article" date="2010" name="Nat. Biotechnol.">
        <title>Draft genome sequence of the oilseed species Ricinus communis.</title>
        <authorList>
            <person name="Chan A.P."/>
            <person name="Crabtree J."/>
            <person name="Zhao Q."/>
            <person name="Lorenzi H."/>
            <person name="Orvis J."/>
            <person name="Puiu D."/>
            <person name="Melake-Berhan A."/>
            <person name="Jones K.M."/>
            <person name="Redman J."/>
            <person name="Chen G."/>
            <person name="Cahoon E.B."/>
            <person name="Gedil M."/>
            <person name="Stanke M."/>
            <person name="Haas B.J."/>
            <person name="Wortman J.R."/>
            <person name="Fraser-Liggett C.M."/>
            <person name="Ravel J."/>
            <person name="Rabinowicz P.D."/>
        </authorList>
    </citation>
    <scope>NUCLEOTIDE SEQUENCE [LARGE SCALE GENOMIC DNA]</scope>
    <source>
        <strain evidence="2">cv. Hale</strain>
    </source>
</reference>
<dbReference type="InParanoid" id="B9SNW8"/>
<dbReference type="Proteomes" id="UP000008311">
    <property type="component" value="Unassembled WGS sequence"/>
</dbReference>
<sequence>MEVIVQQAVWWITLQMIRTKLSGKETRTRKKVVGEMMTDEIKTEVNFWLEGLWHIKLTTSYCR</sequence>
<proteinExistence type="predicted"/>
<keyword evidence="2" id="KW-1185">Reference proteome</keyword>